<feature type="transmembrane region" description="Helical" evidence="14">
    <location>
        <begin position="48"/>
        <end position="68"/>
    </location>
</feature>
<reference evidence="16 17" key="1">
    <citation type="submission" date="2019-11" db="EMBL/GenBank/DDBJ databases">
        <title>Acidiferrimicrobium australis gen. nov., sp. nov., an acidophilic and obligately heterotrophic, member of the Actinobacteria that catalyses dissimilatory oxido- reduction of iron isolated from metal-rich acidic water in Chile.</title>
        <authorList>
            <person name="Gonzalez D."/>
            <person name="Huber K."/>
            <person name="Hedrich S."/>
            <person name="Rojas-Villalobos C."/>
            <person name="Quatrini R."/>
            <person name="Dinamarca M.A."/>
            <person name="Schwarz A."/>
            <person name="Canales C."/>
            <person name="Nancucheo I."/>
        </authorList>
    </citation>
    <scope>NUCLEOTIDE SEQUENCE [LARGE SCALE GENOMIC DNA]</scope>
    <source>
        <strain evidence="16 17">USS-CCA1</strain>
    </source>
</reference>
<evidence type="ECO:0000313" key="16">
    <source>
        <dbReference type="EMBL" id="MST34573.1"/>
    </source>
</evidence>
<evidence type="ECO:0000256" key="5">
    <source>
        <dbReference type="ARBA" id="ARBA00022692"/>
    </source>
</evidence>
<accession>A0ABW9QYX3</accession>
<evidence type="ECO:0000256" key="9">
    <source>
        <dbReference type="ARBA" id="ARBA00022833"/>
    </source>
</evidence>
<evidence type="ECO:0000256" key="4">
    <source>
        <dbReference type="ARBA" id="ARBA00022670"/>
    </source>
</evidence>
<dbReference type="PANTHER" id="PTHR39188">
    <property type="entry name" value="MEMBRANE-ASSOCIATED ZINC METALLOPROTEASE M50B"/>
    <property type="match status" value="1"/>
</dbReference>
<comment type="cofactor">
    <cofactor evidence="14">
        <name>Zn(2+)</name>
        <dbReference type="ChEBI" id="CHEBI:29105"/>
    </cofactor>
    <text evidence="14">Binds 1 zinc ion per subunit.</text>
</comment>
<comment type="subcellular location">
    <subcellularLocation>
        <location evidence="1 14">Cell membrane</location>
        <topology evidence="1 14">Multi-pass membrane protein</topology>
    </subcellularLocation>
</comment>
<evidence type="ECO:0000256" key="12">
    <source>
        <dbReference type="ARBA" id="ARBA00023122"/>
    </source>
</evidence>
<keyword evidence="8 14" id="KW-0378">Hydrolase</keyword>
<feature type="domain" description="Peptidase M50" evidence="15">
    <location>
        <begin position="55"/>
        <end position="198"/>
    </location>
</feature>
<dbReference type="InterPro" id="IPR016483">
    <property type="entry name" value="UCP006404_Pept_M50_CBS"/>
</dbReference>
<dbReference type="PIRSF" id="PIRSF006404">
    <property type="entry name" value="UCP006404_Pept_M50_CBS"/>
    <property type="match status" value="1"/>
</dbReference>
<organism evidence="16 17">
    <name type="scientific">Acidiferrimicrobium australe</name>
    <dbReference type="NCBI Taxonomy" id="2664430"/>
    <lineage>
        <taxon>Bacteria</taxon>
        <taxon>Bacillati</taxon>
        <taxon>Actinomycetota</taxon>
        <taxon>Acidimicrobiia</taxon>
        <taxon>Acidimicrobiales</taxon>
        <taxon>Acidimicrobiaceae</taxon>
        <taxon>Acidiferrimicrobium</taxon>
    </lineage>
</organism>
<proteinExistence type="inferred from homology"/>
<dbReference type="InterPro" id="IPR008915">
    <property type="entry name" value="Peptidase_M50"/>
</dbReference>
<evidence type="ECO:0000256" key="1">
    <source>
        <dbReference type="ARBA" id="ARBA00004651"/>
    </source>
</evidence>
<keyword evidence="7" id="KW-0677">Repeat</keyword>
<dbReference type="Proteomes" id="UP000437736">
    <property type="component" value="Unassembled WGS sequence"/>
</dbReference>
<protein>
    <recommendedName>
        <fullName evidence="14">Zinc metalloprotease</fullName>
    </recommendedName>
</protein>
<evidence type="ECO:0000256" key="6">
    <source>
        <dbReference type="ARBA" id="ARBA00022723"/>
    </source>
</evidence>
<feature type="transmembrane region" description="Helical" evidence="14">
    <location>
        <begin position="194"/>
        <end position="219"/>
    </location>
</feature>
<keyword evidence="4 14" id="KW-0645">Protease</keyword>
<dbReference type="InterPro" id="IPR046342">
    <property type="entry name" value="CBS_dom_sf"/>
</dbReference>
<evidence type="ECO:0000256" key="7">
    <source>
        <dbReference type="ARBA" id="ARBA00022737"/>
    </source>
</evidence>
<feature type="transmembrane region" description="Helical" evidence="14">
    <location>
        <begin position="21"/>
        <end position="42"/>
    </location>
</feature>
<feature type="transmembrane region" description="Helical" evidence="14">
    <location>
        <begin position="105"/>
        <end position="127"/>
    </location>
</feature>
<evidence type="ECO:0000256" key="13">
    <source>
        <dbReference type="ARBA" id="ARBA00023136"/>
    </source>
</evidence>
<evidence type="ECO:0000313" key="17">
    <source>
        <dbReference type="Proteomes" id="UP000437736"/>
    </source>
</evidence>
<dbReference type="EMBL" id="WJHE01001075">
    <property type="protein sequence ID" value="MST34573.1"/>
    <property type="molecule type" value="Genomic_DNA"/>
</dbReference>
<evidence type="ECO:0000256" key="11">
    <source>
        <dbReference type="ARBA" id="ARBA00023049"/>
    </source>
</evidence>
<feature type="transmembrane region" description="Helical" evidence="14">
    <location>
        <begin position="147"/>
        <end position="165"/>
    </location>
</feature>
<evidence type="ECO:0000256" key="2">
    <source>
        <dbReference type="ARBA" id="ARBA00007931"/>
    </source>
</evidence>
<comment type="caution">
    <text evidence="16">The sequence shown here is derived from an EMBL/GenBank/DDBJ whole genome shotgun (WGS) entry which is preliminary data.</text>
</comment>
<evidence type="ECO:0000256" key="8">
    <source>
        <dbReference type="ARBA" id="ARBA00022801"/>
    </source>
</evidence>
<keyword evidence="11 14" id="KW-0482">Metalloprotease</keyword>
<evidence type="ECO:0000256" key="14">
    <source>
        <dbReference type="PIRNR" id="PIRNR006404"/>
    </source>
</evidence>
<evidence type="ECO:0000256" key="10">
    <source>
        <dbReference type="ARBA" id="ARBA00022989"/>
    </source>
</evidence>
<comment type="similarity">
    <text evidence="2 14">Belongs to the peptidase M50B family.</text>
</comment>
<name>A0ABW9QYX3_9ACTN</name>
<dbReference type="Pfam" id="PF02163">
    <property type="entry name" value="Peptidase_M50"/>
    <property type="match status" value="1"/>
</dbReference>
<evidence type="ECO:0000256" key="3">
    <source>
        <dbReference type="ARBA" id="ARBA00022475"/>
    </source>
</evidence>
<keyword evidence="12" id="KW-0129">CBS domain</keyword>
<keyword evidence="3 14" id="KW-1003">Cell membrane</keyword>
<keyword evidence="17" id="KW-1185">Reference proteome</keyword>
<dbReference type="PANTHER" id="PTHR39188:SF3">
    <property type="entry name" value="STAGE IV SPORULATION PROTEIN FB"/>
    <property type="match status" value="1"/>
</dbReference>
<evidence type="ECO:0000259" key="15">
    <source>
        <dbReference type="Pfam" id="PF02163"/>
    </source>
</evidence>
<keyword evidence="5 14" id="KW-0812">Transmembrane</keyword>
<keyword evidence="6 14" id="KW-0479">Metal-binding</keyword>
<dbReference type="SUPFAM" id="SSF54631">
    <property type="entry name" value="CBS-domain pair"/>
    <property type="match status" value="1"/>
</dbReference>
<sequence length="358" mass="37669">MEGMPPRRGRRFRWSVPLGRVAGIRISVHLSFLLLVALVVAYPGPLGIVGGLVWIVIVFACVVLHELAHSVVAQARGGRVHAILLLPIGGVSQIERLPEGWVNELLVAAAGPAASLLIAGLAALAAVGFGHDLLPIDLARGPVTTRLLWINLLLAGFNLLPAFPLDGGRILRAALEPRRGVEAATRAAATAGRVFGGLMIAAGLLWDLWLVVIGVFVILGATQEQTVTEAHLRLQGVPARVAMRAPAATLDARWPLPFPHSGGGPWPVTLDGRYLGMAREHDLTASTHGTVADVTDTTVEPLRPDEDLGRTGLDKLIAADGQTLPVVDGGAVLGVVRIADLGPWLERPTLGAGPPPRR</sequence>
<keyword evidence="9 14" id="KW-0862">Zinc</keyword>
<gene>
    <name evidence="16" type="ORF">GHK86_17825</name>
</gene>
<keyword evidence="13 14" id="KW-0472">Membrane</keyword>
<keyword evidence="10 14" id="KW-1133">Transmembrane helix</keyword>